<dbReference type="InterPro" id="IPR003961">
    <property type="entry name" value="FN3_dom"/>
</dbReference>
<dbReference type="SMART" id="SM00060">
    <property type="entry name" value="FN3"/>
    <property type="match status" value="3"/>
</dbReference>
<organism evidence="3 4">
    <name type="scientific">Rhamnusium bicolor</name>
    <dbReference type="NCBI Taxonomy" id="1586634"/>
    <lineage>
        <taxon>Eukaryota</taxon>
        <taxon>Metazoa</taxon>
        <taxon>Ecdysozoa</taxon>
        <taxon>Arthropoda</taxon>
        <taxon>Hexapoda</taxon>
        <taxon>Insecta</taxon>
        <taxon>Pterygota</taxon>
        <taxon>Neoptera</taxon>
        <taxon>Endopterygota</taxon>
        <taxon>Coleoptera</taxon>
        <taxon>Polyphaga</taxon>
        <taxon>Cucujiformia</taxon>
        <taxon>Chrysomeloidea</taxon>
        <taxon>Cerambycidae</taxon>
        <taxon>Lepturinae</taxon>
        <taxon>Rhagiini</taxon>
        <taxon>Rhamnusium</taxon>
    </lineage>
</organism>
<dbReference type="Proteomes" id="UP001162156">
    <property type="component" value="Unassembled WGS sequence"/>
</dbReference>
<feature type="domain" description="Fibronectin type-III" evidence="2">
    <location>
        <begin position="203"/>
        <end position="287"/>
    </location>
</feature>
<comment type="caution">
    <text evidence="3">The sequence shown here is derived from an EMBL/GenBank/DDBJ whole genome shotgun (WGS) entry which is preliminary data.</text>
</comment>
<protein>
    <recommendedName>
        <fullName evidence="2">Fibronectin type-III domain-containing protein</fullName>
    </recommendedName>
</protein>
<sequence length="303" mass="34287">MFRTLCLLILTVFQCVRSQDCVPEPVEGLQLDVNSTLHWRASTNCDDTSYLIYMIYQETVEHFYQVYDTWLDVSFLNACEFYRFVVVAVAYTSLSTEKYLDTTLPAKPDANLTVTQIHVTPQGENAVYLEWALDEKFEKCVQYFRIVHWDGQTVPVDTYTTDDNIVIDNLVPCTRLEFTVTPIYNDELEGGVGVIMYETPAQSAGLAQLESVRPGITYADMTWRLPPYATNRCRISTFIVDGSPYINLTIPITDTPGRPSVPVHVSPLQSDRMYLFYITIVNSGGPSRPVPIAIQTLISAETN</sequence>
<proteinExistence type="predicted"/>
<dbReference type="SUPFAM" id="SSF49265">
    <property type="entry name" value="Fibronectin type III"/>
    <property type="match status" value="2"/>
</dbReference>
<feature type="signal peptide" evidence="1">
    <location>
        <begin position="1"/>
        <end position="18"/>
    </location>
</feature>
<accession>A0AAV8WIB0</accession>
<dbReference type="AlphaFoldDB" id="A0AAV8WIB0"/>
<evidence type="ECO:0000256" key="1">
    <source>
        <dbReference type="SAM" id="SignalP"/>
    </source>
</evidence>
<evidence type="ECO:0000313" key="4">
    <source>
        <dbReference type="Proteomes" id="UP001162156"/>
    </source>
</evidence>
<dbReference type="InterPro" id="IPR036116">
    <property type="entry name" value="FN3_sf"/>
</dbReference>
<keyword evidence="1" id="KW-0732">Signal</keyword>
<feature type="domain" description="Fibronectin type-III" evidence="2">
    <location>
        <begin position="108"/>
        <end position="190"/>
    </location>
</feature>
<evidence type="ECO:0000313" key="3">
    <source>
        <dbReference type="EMBL" id="KAJ8926294.1"/>
    </source>
</evidence>
<evidence type="ECO:0000259" key="2">
    <source>
        <dbReference type="SMART" id="SM00060"/>
    </source>
</evidence>
<gene>
    <name evidence="3" type="ORF">NQ314_021353</name>
</gene>
<feature type="domain" description="Fibronectin type-III" evidence="2">
    <location>
        <begin position="23"/>
        <end position="93"/>
    </location>
</feature>
<keyword evidence="4" id="KW-1185">Reference proteome</keyword>
<dbReference type="EMBL" id="JANEYF010005932">
    <property type="protein sequence ID" value="KAJ8926294.1"/>
    <property type="molecule type" value="Genomic_DNA"/>
</dbReference>
<name>A0AAV8WIB0_9CUCU</name>
<feature type="chain" id="PRO_5043854979" description="Fibronectin type-III domain-containing protein" evidence="1">
    <location>
        <begin position="19"/>
        <end position="303"/>
    </location>
</feature>
<reference evidence="3" key="1">
    <citation type="journal article" date="2023" name="Insect Mol. Biol.">
        <title>Genome sequencing provides insights into the evolution of gene families encoding plant cell wall-degrading enzymes in longhorned beetles.</title>
        <authorList>
            <person name="Shin N.R."/>
            <person name="Okamura Y."/>
            <person name="Kirsch R."/>
            <person name="Pauchet Y."/>
        </authorList>
    </citation>
    <scope>NUCLEOTIDE SEQUENCE</scope>
    <source>
        <strain evidence="3">RBIC_L_NR</strain>
    </source>
</reference>